<comment type="caution">
    <text evidence="1">The sequence shown here is derived from an EMBL/GenBank/DDBJ whole genome shotgun (WGS) entry which is preliminary data.</text>
</comment>
<dbReference type="InterPro" id="IPR014958">
    <property type="entry name" value="DGC"/>
</dbReference>
<proteinExistence type="predicted"/>
<dbReference type="Pfam" id="PF08859">
    <property type="entry name" value="DGC"/>
    <property type="match status" value="1"/>
</dbReference>
<name>A0A6N9HCU6_9BURK</name>
<protein>
    <submittedName>
        <fullName evidence="1">Zinc-binding protein</fullName>
    </submittedName>
</protein>
<dbReference type="Proteomes" id="UP000448575">
    <property type="component" value="Unassembled WGS sequence"/>
</dbReference>
<gene>
    <name evidence="1" type="ORF">GTP41_02565</name>
</gene>
<dbReference type="PIRSF" id="PIRSF037181">
    <property type="entry name" value="DGC"/>
    <property type="match status" value="1"/>
</dbReference>
<evidence type="ECO:0000313" key="1">
    <source>
        <dbReference type="EMBL" id="MYN00972.1"/>
    </source>
</evidence>
<evidence type="ECO:0000313" key="2">
    <source>
        <dbReference type="Proteomes" id="UP000448575"/>
    </source>
</evidence>
<dbReference type="EMBL" id="WWCJ01000002">
    <property type="protein sequence ID" value="MYN00972.1"/>
    <property type="molecule type" value="Genomic_DNA"/>
</dbReference>
<accession>A0A6N9HCU6</accession>
<reference evidence="1 2" key="1">
    <citation type="submission" date="2019-12" db="EMBL/GenBank/DDBJ databases">
        <title>Novel species isolated from a subtropical stream in China.</title>
        <authorList>
            <person name="Lu H."/>
        </authorList>
    </citation>
    <scope>NUCLEOTIDE SEQUENCE [LARGE SCALE GENOMIC DNA]</scope>
    <source>
        <strain evidence="1 2">DS3</strain>
    </source>
</reference>
<dbReference type="AlphaFoldDB" id="A0A6N9HCU6"/>
<sequence>MADKTLPLVYSCSGCSSAAQLANAVALKLDRDGSAEMSCIAGVGGGVAPLVKLAQSGRTILAIDGCPLACARECLARQGVTPDHHLLLNEHGVRKKMHTDYDPAEVDGLAAQAAAMLRAPG</sequence>
<dbReference type="RefSeq" id="WP_161024002.1">
    <property type="nucleotide sequence ID" value="NZ_WWCJ01000002.1"/>
</dbReference>
<organism evidence="1 2">
    <name type="scientific">Pseudoduganella guangdongensis</name>
    <dbReference type="NCBI Taxonomy" id="2692179"/>
    <lineage>
        <taxon>Bacteria</taxon>
        <taxon>Pseudomonadati</taxon>
        <taxon>Pseudomonadota</taxon>
        <taxon>Betaproteobacteria</taxon>
        <taxon>Burkholderiales</taxon>
        <taxon>Oxalobacteraceae</taxon>
        <taxon>Telluria group</taxon>
        <taxon>Pseudoduganella</taxon>
    </lineage>
</organism>
<keyword evidence="2" id="KW-1185">Reference proteome</keyword>